<feature type="transmembrane region" description="Helical" evidence="10">
    <location>
        <begin position="6"/>
        <end position="27"/>
    </location>
</feature>
<evidence type="ECO:0000256" key="2">
    <source>
        <dbReference type="ARBA" id="ARBA00004651"/>
    </source>
</evidence>
<evidence type="ECO:0000256" key="10">
    <source>
        <dbReference type="SAM" id="Phobius"/>
    </source>
</evidence>
<dbReference type="PANTHER" id="PTHR12002">
    <property type="entry name" value="CLAUDIN"/>
    <property type="match status" value="1"/>
</dbReference>
<dbReference type="InterPro" id="IPR004031">
    <property type="entry name" value="PMP22/EMP/MP20/Claudin"/>
</dbReference>
<evidence type="ECO:0000256" key="6">
    <source>
        <dbReference type="ARBA" id="ARBA00022692"/>
    </source>
</evidence>
<sequence length="265" mass="29927">MNIMLIQVFGFLISTVGWFLVCCTTVMDYWRVSYIGGQGGSWVINAAWYWSTLWRECYTDSSDVANCRDYDTMWVVRPETRTDQRPLQAVRALLLVGMFVGFFAAIFCFIGMDCTYIGGHERKKCRLLLIGSVLHFTGGVSCFAAYCLYTARLGTVLFTQMADARILRFYIGLPVFFGLIGSTSIILGSVLYFVTLCRICRTEREMDISASRKYWTSKTYKAQRKSQTLYNSDNAASIQSMTSSQASSSQVSRSSLVLSDEDSFV</sequence>
<protein>
    <recommendedName>
        <fullName evidence="13">Claudin</fullName>
    </recommendedName>
</protein>
<dbReference type="GO" id="GO:0005923">
    <property type="term" value="C:bicellular tight junction"/>
    <property type="evidence" value="ECO:0007669"/>
    <property type="project" value="UniProtKB-SubCell"/>
</dbReference>
<evidence type="ECO:0000256" key="8">
    <source>
        <dbReference type="ARBA" id="ARBA00022989"/>
    </source>
</evidence>
<keyword evidence="7" id="KW-0965">Cell junction</keyword>
<evidence type="ECO:0000256" key="1">
    <source>
        <dbReference type="ARBA" id="ARBA00004435"/>
    </source>
</evidence>
<evidence type="ECO:0000256" key="3">
    <source>
        <dbReference type="ARBA" id="ARBA00008295"/>
    </source>
</evidence>
<evidence type="ECO:0000313" key="11">
    <source>
        <dbReference type="EMBL" id="KAF7709794.1"/>
    </source>
</evidence>
<comment type="caution">
    <text evidence="11">The sequence shown here is derived from an EMBL/GenBank/DDBJ whole genome shotgun (WGS) entry which is preliminary data.</text>
</comment>
<accession>A0A8T0BRX3</accession>
<feature type="transmembrane region" description="Helical" evidence="10">
    <location>
        <begin position="92"/>
        <end position="112"/>
    </location>
</feature>
<dbReference type="AlphaFoldDB" id="A0A8T0BRX3"/>
<comment type="similarity">
    <text evidence="3">Belongs to the claudin family.</text>
</comment>
<reference evidence="11" key="1">
    <citation type="submission" date="2020-08" db="EMBL/GenBank/DDBJ databases">
        <title>Chromosome-level assembly of Southern catfish (Silurus meridionalis) provides insights into visual adaptation to the nocturnal and benthic lifestyles.</title>
        <authorList>
            <person name="Zhang Y."/>
            <person name="Wang D."/>
            <person name="Peng Z."/>
        </authorList>
    </citation>
    <scope>NUCLEOTIDE SEQUENCE</scope>
    <source>
        <strain evidence="11">SWU-2019-XX</strain>
        <tissue evidence="11">Muscle</tissue>
    </source>
</reference>
<evidence type="ECO:0000256" key="5">
    <source>
        <dbReference type="ARBA" id="ARBA00022475"/>
    </source>
</evidence>
<keyword evidence="4" id="KW-0796">Tight junction</keyword>
<dbReference type="GO" id="GO:0005198">
    <property type="term" value="F:structural molecule activity"/>
    <property type="evidence" value="ECO:0007669"/>
    <property type="project" value="InterPro"/>
</dbReference>
<evidence type="ECO:0000256" key="9">
    <source>
        <dbReference type="ARBA" id="ARBA00023136"/>
    </source>
</evidence>
<evidence type="ECO:0008006" key="13">
    <source>
        <dbReference type="Google" id="ProtNLM"/>
    </source>
</evidence>
<dbReference type="InterPro" id="IPR006187">
    <property type="entry name" value="Claudin"/>
</dbReference>
<dbReference type="Proteomes" id="UP000606274">
    <property type="component" value="Unassembled WGS sequence"/>
</dbReference>
<evidence type="ECO:0000256" key="4">
    <source>
        <dbReference type="ARBA" id="ARBA00022427"/>
    </source>
</evidence>
<dbReference type="PRINTS" id="PR01077">
    <property type="entry name" value="CLAUDIN"/>
</dbReference>
<feature type="transmembrane region" description="Helical" evidence="10">
    <location>
        <begin position="127"/>
        <end position="149"/>
    </location>
</feature>
<keyword evidence="8 10" id="KW-1133">Transmembrane helix</keyword>
<dbReference type="EMBL" id="JABFDY010000003">
    <property type="protein sequence ID" value="KAF7709794.1"/>
    <property type="molecule type" value="Genomic_DNA"/>
</dbReference>
<keyword evidence="5" id="KW-1003">Cell membrane</keyword>
<comment type="subcellular location">
    <subcellularLocation>
        <location evidence="1">Cell junction</location>
        <location evidence="1">Tight junction</location>
    </subcellularLocation>
    <subcellularLocation>
        <location evidence="2">Cell membrane</location>
        <topology evidence="2">Multi-pass membrane protein</topology>
    </subcellularLocation>
</comment>
<feature type="transmembrane region" description="Helical" evidence="10">
    <location>
        <begin position="169"/>
        <end position="194"/>
    </location>
</feature>
<keyword evidence="6 10" id="KW-0812">Transmembrane</keyword>
<dbReference type="GO" id="GO:0005886">
    <property type="term" value="C:plasma membrane"/>
    <property type="evidence" value="ECO:0007669"/>
    <property type="project" value="UniProtKB-SubCell"/>
</dbReference>
<evidence type="ECO:0000256" key="7">
    <source>
        <dbReference type="ARBA" id="ARBA00022949"/>
    </source>
</evidence>
<gene>
    <name evidence="11" type="ORF">HF521_016644</name>
</gene>
<proteinExistence type="inferred from homology"/>
<organism evidence="11 12">
    <name type="scientific">Silurus meridionalis</name>
    <name type="common">Southern catfish</name>
    <name type="synonym">Silurus soldatovi meridionalis</name>
    <dbReference type="NCBI Taxonomy" id="175797"/>
    <lineage>
        <taxon>Eukaryota</taxon>
        <taxon>Metazoa</taxon>
        <taxon>Chordata</taxon>
        <taxon>Craniata</taxon>
        <taxon>Vertebrata</taxon>
        <taxon>Euteleostomi</taxon>
        <taxon>Actinopterygii</taxon>
        <taxon>Neopterygii</taxon>
        <taxon>Teleostei</taxon>
        <taxon>Ostariophysi</taxon>
        <taxon>Siluriformes</taxon>
        <taxon>Siluridae</taxon>
        <taxon>Silurus</taxon>
    </lineage>
</organism>
<evidence type="ECO:0000313" key="12">
    <source>
        <dbReference type="Proteomes" id="UP000606274"/>
    </source>
</evidence>
<dbReference type="Gene3D" id="1.20.140.150">
    <property type="match status" value="1"/>
</dbReference>
<dbReference type="Pfam" id="PF00822">
    <property type="entry name" value="PMP22_Claudin"/>
    <property type="match status" value="1"/>
</dbReference>
<keyword evidence="9 10" id="KW-0472">Membrane</keyword>
<dbReference type="OrthoDB" id="8904666at2759"/>
<keyword evidence="12" id="KW-1185">Reference proteome</keyword>
<name>A0A8T0BRX3_SILME</name>